<feature type="region of interest" description="Disordered" evidence="1">
    <location>
        <begin position="318"/>
        <end position="338"/>
    </location>
</feature>
<dbReference type="Proteomes" id="UP000186817">
    <property type="component" value="Unassembled WGS sequence"/>
</dbReference>
<dbReference type="InterPro" id="IPR023213">
    <property type="entry name" value="CAT-like_dom_sf"/>
</dbReference>
<keyword evidence="3" id="KW-1185">Reference proteome</keyword>
<gene>
    <name evidence="2" type="ORF">AK812_SmicGene17191</name>
</gene>
<evidence type="ECO:0000313" key="2">
    <source>
        <dbReference type="EMBL" id="OLQ00192.1"/>
    </source>
</evidence>
<feature type="compositionally biased region" description="Low complexity" evidence="1">
    <location>
        <begin position="294"/>
        <end position="305"/>
    </location>
</feature>
<evidence type="ECO:0008006" key="4">
    <source>
        <dbReference type="Google" id="ProtNLM"/>
    </source>
</evidence>
<feature type="region of interest" description="Disordered" evidence="1">
    <location>
        <begin position="263"/>
        <end position="305"/>
    </location>
</feature>
<accession>A0A1Q9DYF1</accession>
<dbReference type="Gene3D" id="3.30.559.10">
    <property type="entry name" value="Chloramphenicol acetyltransferase-like domain"/>
    <property type="match status" value="1"/>
</dbReference>
<dbReference type="OrthoDB" id="416786at2759"/>
<name>A0A1Q9DYF1_SYMMI</name>
<dbReference type="EMBL" id="LSRX01000336">
    <property type="protein sequence ID" value="OLQ00192.1"/>
    <property type="molecule type" value="Genomic_DNA"/>
</dbReference>
<evidence type="ECO:0000313" key="3">
    <source>
        <dbReference type="Proteomes" id="UP000186817"/>
    </source>
</evidence>
<feature type="compositionally biased region" description="Basic and acidic residues" evidence="1">
    <location>
        <begin position="326"/>
        <end position="338"/>
    </location>
</feature>
<reference evidence="2 3" key="1">
    <citation type="submission" date="2016-02" db="EMBL/GenBank/DDBJ databases">
        <title>Genome analysis of coral dinoflagellate symbionts highlights evolutionary adaptations to a symbiotic lifestyle.</title>
        <authorList>
            <person name="Aranda M."/>
            <person name="Li Y."/>
            <person name="Liew Y.J."/>
            <person name="Baumgarten S."/>
            <person name="Simakov O."/>
            <person name="Wilson M."/>
            <person name="Piel J."/>
            <person name="Ashoor H."/>
            <person name="Bougouffa S."/>
            <person name="Bajic V.B."/>
            <person name="Ryu T."/>
            <person name="Ravasi T."/>
            <person name="Bayer T."/>
            <person name="Micklem G."/>
            <person name="Kim H."/>
            <person name="Bhak J."/>
            <person name="Lajeunesse T.C."/>
            <person name="Voolstra C.R."/>
        </authorList>
    </citation>
    <scope>NUCLEOTIDE SEQUENCE [LARGE SCALE GENOMIC DNA]</scope>
    <source>
        <strain evidence="2 3">CCMP2467</strain>
    </source>
</reference>
<dbReference type="AlphaFoldDB" id="A0A1Q9DYF1"/>
<comment type="caution">
    <text evidence="2">The sequence shown here is derived from an EMBL/GenBank/DDBJ whole genome shotgun (WGS) entry which is preliminary data.</text>
</comment>
<feature type="compositionally biased region" description="Polar residues" evidence="1">
    <location>
        <begin position="274"/>
        <end position="284"/>
    </location>
</feature>
<sequence>MGMPGFKQEAVPPAAWVYAKVDLITELTTAGVNTALVTAVRLMGEEASTQWQVDLMSDNKVKPDNETLVEARRGLNSFVGMPVAQRVTVVKRFESVSDKSYTVSDLEKKVTKTRREKGNRIMVSINPYFIPVCLGVCITNGQMVKAWDFDVNPGAPVQIHVKAEEKEWPGQWYRAGVPIPEEEVPREVKELSAGSSTRQASSNQHIYDISRPATKILYEQWKKREVSPQKVVSVGGTGMLSFFHALADIPDEVWTEITARDTLTLEPPTGQPDPLSTNAASSTDPPNPDEQDTLLLPGQGMQPLPEAAATPIASTILQGSADEEIQGERQPTEIRETDKDVSRSSVVLELVDFFLDSAEEMRVPWLLSLAVTALLSEPLVGGEGRPSRVMLLAAAFASWKAPKIGRKFAKAGIYTRFALGSLKLVFDSTMDLLRGKTFRALRGKRSADWDWDITQRRQRQRPRLEYVWVEPASELTGAEESSGESRGDLPCSLLQLLERLDKEAGFELAPDMALASAFDSLKLTALVGKMRRTQAPKLSLRDALACDTVLDFLKLGGSGGDPTDRAMSAAPRGHADSDFREPVQKDVLCRTLQKLKRKHGALRVQLADPPALWVPVEVVQCQSREQLEQRSAWLLDGRNARNFLTGPLHAVLLELPGMGARLHIAVSHGLSDGFSGMPLLQDFVRLYDAELAGSAVTCCGL</sequence>
<dbReference type="SUPFAM" id="SSF52777">
    <property type="entry name" value="CoA-dependent acyltransferases"/>
    <property type="match status" value="1"/>
</dbReference>
<evidence type="ECO:0000256" key="1">
    <source>
        <dbReference type="SAM" id="MobiDB-lite"/>
    </source>
</evidence>
<organism evidence="2 3">
    <name type="scientific">Symbiodinium microadriaticum</name>
    <name type="common">Dinoflagellate</name>
    <name type="synonym">Zooxanthella microadriatica</name>
    <dbReference type="NCBI Taxonomy" id="2951"/>
    <lineage>
        <taxon>Eukaryota</taxon>
        <taxon>Sar</taxon>
        <taxon>Alveolata</taxon>
        <taxon>Dinophyceae</taxon>
        <taxon>Suessiales</taxon>
        <taxon>Symbiodiniaceae</taxon>
        <taxon>Symbiodinium</taxon>
    </lineage>
</organism>
<protein>
    <recommendedName>
        <fullName evidence="4">Condensation domain-containing protein</fullName>
    </recommendedName>
</protein>
<proteinExistence type="predicted"/>